<protein>
    <recommendedName>
        <fullName evidence="1">Coenzyme Q-binding protein COQ10 START domain-containing protein</fullName>
    </recommendedName>
</protein>
<sequence>MKIYTMENSLIVNAPISEVWEFFSNPNNLAVLTPPKFKLQFVQEPPSSMLTGQRISYSLSPFPGFRTRWEGEIKEVAKLKRFIDEQQKGPFAYWRHEHLFFHNEEGTEVRDHLQYALPFGAIGTAFHPFVKGKMTEMFTYRNDKVKKIFS</sequence>
<keyword evidence="3" id="KW-1185">Reference proteome</keyword>
<accession>A0A443IZQ1</accession>
<dbReference type="InterPro" id="IPR023393">
    <property type="entry name" value="START-like_dom_sf"/>
</dbReference>
<dbReference type="RefSeq" id="WP_120070470.1">
    <property type="nucleotide sequence ID" value="NZ_CP126113.1"/>
</dbReference>
<dbReference type="SUPFAM" id="SSF55961">
    <property type="entry name" value="Bet v1-like"/>
    <property type="match status" value="1"/>
</dbReference>
<evidence type="ECO:0000313" key="2">
    <source>
        <dbReference type="EMBL" id="RWR13623.1"/>
    </source>
</evidence>
<dbReference type="InterPro" id="IPR005031">
    <property type="entry name" value="COQ10_START"/>
</dbReference>
<evidence type="ECO:0000259" key="1">
    <source>
        <dbReference type="Pfam" id="PF03364"/>
    </source>
</evidence>
<dbReference type="Proteomes" id="UP000273811">
    <property type="component" value="Unassembled WGS sequence"/>
</dbReference>
<feature type="domain" description="Coenzyme Q-binding protein COQ10 START" evidence="1">
    <location>
        <begin position="12"/>
        <end position="129"/>
    </location>
</feature>
<evidence type="ECO:0000313" key="3">
    <source>
        <dbReference type="Proteomes" id="UP000273811"/>
    </source>
</evidence>
<proteinExistence type="predicted"/>
<dbReference type="AlphaFoldDB" id="A0A443IZQ1"/>
<dbReference type="CDD" id="cd07820">
    <property type="entry name" value="SRPBCC_3"/>
    <property type="match status" value="1"/>
</dbReference>
<comment type="caution">
    <text evidence="2">The sequence shown here is derived from an EMBL/GenBank/DDBJ whole genome shotgun (WGS) entry which is preliminary data.</text>
</comment>
<reference evidence="2" key="1">
    <citation type="submission" date="2018-12" db="EMBL/GenBank/DDBJ databases">
        <authorList>
            <person name="Sun L."/>
            <person name="Chen Z."/>
        </authorList>
    </citation>
    <scope>NUCLEOTIDE SEQUENCE [LARGE SCALE GENOMIC DNA]</scope>
    <source>
        <strain evidence="2">DSM 16012</strain>
    </source>
</reference>
<dbReference type="Gene3D" id="3.30.530.20">
    <property type="match status" value="1"/>
</dbReference>
<dbReference type="EMBL" id="QYTU02000005">
    <property type="protein sequence ID" value="RWR13623.1"/>
    <property type="molecule type" value="Genomic_DNA"/>
</dbReference>
<name>A0A443IZQ1_9BACI</name>
<organism evidence="2 3">
    <name type="scientific">Siminovitchia fortis</name>
    <dbReference type="NCBI Taxonomy" id="254758"/>
    <lineage>
        <taxon>Bacteria</taxon>
        <taxon>Bacillati</taxon>
        <taxon>Bacillota</taxon>
        <taxon>Bacilli</taxon>
        <taxon>Bacillales</taxon>
        <taxon>Bacillaceae</taxon>
        <taxon>Siminovitchia</taxon>
    </lineage>
</organism>
<dbReference type="Pfam" id="PF03364">
    <property type="entry name" value="Polyketide_cyc"/>
    <property type="match status" value="1"/>
</dbReference>
<gene>
    <name evidence="2" type="ORF">D4N35_004190</name>
</gene>
<dbReference type="OrthoDB" id="9793552at2"/>